<evidence type="ECO:0000313" key="2">
    <source>
        <dbReference type="Proteomes" id="UP001462502"/>
    </source>
</evidence>
<accession>A0ABV0J0P0</accession>
<dbReference type="EMBL" id="JBDXMI010000008">
    <property type="protein sequence ID" value="MEO9387101.1"/>
    <property type="molecule type" value="Genomic_DNA"/>
</dbReference>
<organism evidence="1 2">
    <name type="scientific">Chromobacterium phragmitis</name>
    <dbReference type="NCBI Taxonomy" id="2202141"/>
    <lineage>
        <taxon>Bacteria</taxon>
        <taxon>Pseudomonadati</taxon>
        <taxon>Pseudomonadota</taxon>
        <taxon>Betaproteobacteria</taxon>
        <taxon>Neisseriales</taxon>
        <taxon>Chromobacteriaceae</taxon>
        <taxon>Chromobacterium</taxon>
    </lineage>
</organism>
<comment type="caution">
    <text evidence="1">The sequence shown here is derived from an EMBL/GenBank/DDBJ whole genome shotgun (WGS) entry which is preliminary data.</text>
</comment>
<name>A0ABV0J0P0_9NEIS</name>
<dbReference type="Proteomes" id="UP001462502">
    <property type="component" value="Unassembled WGS sequence"/>
</dbReference>
<reference evidence="1 2" key="1">
    <citation type="submission" date="2024-05" db="EMBL/GenBank/DDBJ databases">
        <authorList>
            <person name="De Oliveira J.P."/>
            <person name="Noriler S.A."/>
            <person name="De Oliveira A.G."/>
            <person name="Sipoli D.S."/>
        </authorList>
    </citation>
    <scope>NUCLEOTIDE SEQUENCE [LARGE SCALE GENOMIC DNA]</scope>
    <source>
        <strain evidence="1 2">LABIM192</strain>
    </source>
</reference>
<sequence>MKPIFSQPRRIAMGVVMPGFTALQQLEKGSADVQCLVSMGMILKLRDKMEKYRIPVPAKCMAAHQMMSECYEAMRSGERPVVYLDEVRKVRTWLQKMVNALAQCRPERIQEMLEHLSVDLRIEIEMREAA</sequence>
<dbReference type="RefSeq" id="WP_347937997.1">
    <property type="nucleotide sequence ID" value="NZ_JBDXMI010000008.1"/>
</dbReference>
<proteinExistence type="predicted"/>
<protein>
    <submittedName>
        <fullName evidence="1">Uncharacterized protein</fullName>
    </submittedName>
</protein>
<keyword evidence="2" id="KW-1185">Reference proteome</keyword>
<gene>
    <name evidence="1" type="ORF">ABI908_23690</name>
</gene>
<evidence type="ECO:0000313" key="1">
    <source>
        <dbReference type="EMBL" id="MEO9387101.1"/>
    </source>
</evidence>